<evidence type="ECO:0000256" key="1">
    <source>
        <dbReference type="ARBA" id="ARBA00010838"/>
    </source>
</evidence>
<keyword evidence="3" id="KW-0326">Glycosidase</keyword>
<keyword evidence="2" id="KW-0378">Hydrolase</keyword>
<reference evidence="5 6" key="1">
    <citation type="submission" date="2016-10" db="EMBL/GenBank/DDBJ databases">
        <authorList>
            <person name="de Groot N.N."/>
        </authorList>
    </citation>
    <scope>NUCLEOTIDE SEQUENCE [LARGE SCALE GENOMIC DNA]</scope>
    <source>
        <strain evidence="5 6">DSM 2872</strain>
    </source>
</reference>
<dbReference type="InterPro" id="IPR033132">
    <property type="entry name" value="GH_1_N_CS"/>
</dbReference>
<sequence>MSFSNGFLWGGAVAAHQLEGAWQEGGKGVSVADVMTVGGYGKPREITDGVLEGKIYPNHDAIDFYHHYKEDLALMAEMGFKAFRTSIAWTRIFPKGDEAEPNEEGLKFYDDLFDEMRRLGIEPVVTLCHFELPYHLVTEYGGFRNRKVVDFFVKFATTCFERYKDKVKYWMTFNEINNQRNTDVPFFAVTNSGFTYKEGEDRKLVLYQVAHNEFVASAKAVIAGHKINPKFQIGCMLNIGPVYTESCRPADAITAMKEMDKTWFFSDVQCRGHYPTYVLKEWENKGYKIQMEDNDLEVLAQGKVDYFAFSYYQTVVVSSVKKNEDGDEFSNGLDNPYVEKSDWGWKIDPVGLRYALNLVQERYELPMMIVENGIGLHETEADKQEDGMIHDDARIAYFRAHISEVKKAVEEDGVDLLGYLTWGPIDLVSAGTGEMEKRYGFIYVDKNNKGEGTLRREKKKSFFWYKDVIASNGEKL</sequence>
<protein>
    <submittedName>
        <fullName evidence="5">6-phospho-beta-glucosidase</fullName>
    </submittedName>
</protein>
<dbReference type="FunFam" id="3.20.20.80:FF:000004">
    <property type="entry name" value="Beta-glucosidase 6-phospho-beta-glucosidase"/>
    <property type="match status" value="1"/>
</dbReference>
<dbReference type="PANTHER" id="PTHR10353">
    <property type="entry name" value="GLYCOSYL HYDROLASE"/>
    <property type="match status" value="1"/>
</dbReference>
<dbReference type="SUPFAM" id="SSF51445">
    <property type="entry name" value="(Trans)glycosidases"/>
    <property type="match status" value="1"/>
</dbReference>
<dbReference type="PRINTS" id="PR00131">
    <property type="entry name" value="GLHYDRLASE1"/>
</dbReference>
<evidence type="ECO:0000256" key="3">
    <source>
        <dbReference type="ARBA" id="ARBA00023295"/>
    </source>
</evidence>
<dbReference type="InterPro" id="IPR017853">
    <property type="entry name" value="GH"/>
</dbReference>
<gene>
    <name evidence="5" type="ORF">SAMN05660648_02144</name>
</gene>
<dbReference type="GO" id="GO:0005829">
    <property type="term" value="C:cytosol"/>
    <property type="evidence" value="ECO:0007669"/>
    <property type="project" value="TreeGrafter"/>
</dbReference>
<dbReference type="EMBL" id="FNQG01000009">
    <property type="protein sequence ID" value="SEA15219.1"/>
    <property type="molecule type" value="Genomic_DNA"/>
</dbReference>
<comment type="similarity">
    <text evidence="1 4">Belongs to the glycosyl hydrolase 1 family.</text>
</comment>
<evidence type="ECO:0000313" key="5">
    <source>
        <dbReference type="EMBL" id="SEA15219.1"/>
    </source>
</evidence>
<dbReference type="Proteomes" id="UP000183469">
    <property type="component" value="Unassembled WGS sequence"/>
</dbReference>
<accession>A0A1H3YUI1</accession>
<proteinExistence type="inferred from homology"/>
<name>A0A1H3YUI1_SELRU</name>
<dbReference type="RefSeq" id="WP_074672655.1">
    <property type="nucleotide sequence ID" value="NZ_FNQG01000009.1"/>
</dbReference>
<dbReference type="AlphaFoldDB" id="A0A1H3YUI1"/>
<organism evidence="5 6">
    <name type="scientific">Selenomonas ruminantium</name>
    <dbReference type="NCBI Taxonomy" id="971"/>
    <lineage>
        <taxon>Bacteria</taxon>
        <taxon>Bacillati</taxon>
        <taxon>Bacillota</taxon>
        <taxon>Negativicutes</taxon>
        <taxon>Selenomonadales</taxon>
        <taxon>Selenomonadaceae</taxon>
        <taxon>Selenomonas</taxon>
    </lineage>
</organism>
<dbReference type="InterPro" id="IPR001360">
    <property type="entry name" value="Glyco_hydro_1"/>
</dbReference>
<dbReference type="Pfam" id="PF00232">
    <property type="entry name" value="Glyco_hydro_1"/>
    <property type="match status" value="1"/>
</dbReference>
<dbReference type="PROSITE" id="PS00653">
    <property type="entry name" value="GLYCOSYL_HYDROL_F1_2"/>
    <property type="match status" value="1"/>
</dbReference>
<dbReference type="GO" id="GO:0016052">
    <property type="term" value="P:carbohydrate catabolic process"/>
    <property type="evidence" value="ECO:0007669"/>
    <property type="project" value="TreeGrafter"/>
</dbReference>
<dbReference type="NCBIfam" id="NF007154">
    <property type="entry name" value="PRK09589.1"/>
    <property type="match status" value="1"/>
</dbReference>
<evidence type="ECO:0000313" key="6">
    <source>
        <dbReference type="Proteomes" id="UP000183469"/>
    </source>
</evidence>
<evidence type="ECO:0000256" key="4">
    <source>
        <dbReference type="RuleBase" id="RU003690"/>
    </source>
</evidence>
<dbReference type="GO" id="GO:0008422">
    <property type="term" value="F:beta-glucosidase activity"/>
    <property type="evidence" value="ECO:0007669"/>
    <property type="project" value="TreeGrafter"/>
</dbReference>
<dbReference type="OrthoDB" id="9765195at2"/>
<dbReference type="PANTHER" id="PTHR10353:SF85">
    <property type="entry name" value="ARYL-PHOSPHO-BETA-D-GLUCOSIDASE BGLA"/>
    <property type="match status" value="1"/>
</dbReference>
<dbReference type="Gene3D" id="3.20.20.80">
    <property type="entry name" value="Glycosidases"/>
    <property type="match status" value="1"/>
</dbReference>
<evidence type="ECO:0000256" key="2">
    <source>
        <dbReference type="ARBA" id="ARBA00022801"/>
    </source>
</evidence>